<gene>
    <name evidence="2" type="ORF">H9I45_13085</name>
</gene>
<proteinExistence type="predicted"/>
<accession>A0A7L8AE33</accession>
<organism evidence="2 3">
    <name type="scientific">Polaribacter haliotis</name>
    <dbReference type="NCBI Taxonomy" id="1888915"/>
    <lineage>
        <taxon>Bacteria</taxon>
        <taxon>Pseudomonadati</taxon>
        <taxon>Bacteroidota</taxon>
        <taxon>Flavobacteriia</taxon>
        <taxon>Flavobacteriales</taxon>
        <taxon>Flavobacteriaceae</taxon>
    </lineage>
</organism>
<dbReference type="Proteomes" id="UP000516764">
    <property type="component" value="Chromosome"/>
</dbReference>
<evidence type="ECO:0000313" key="2">
    <source>
        <dbReference type="EMBL" id="QOD60268.1"/>
    </source>
</evidence>
<reference evidence="2 3" key="1">
    <citation type="journal article" date="2016" name="Int. J. Syst. Evol. Microbiol.">
        <title>Polaribacter haliotis sp. nov., isolated from the gut of abalone Haliotis discus hannai.</title>
        <authorList>
            <person name="Kim Y.O."/>
            <person name="Park I.S."/>
            <person name="Park S."/>
            <person name="Nam B.H."/>
            <person name="Park J.M."/>
            <person name="Kim D.G."/>
            <person name="Yoon J.H."/>
        </authorList>
    </citation>
    <scope>NUCLEOTIDE SEQUENCE [LARGE SCALE GENOMIC DNA]</scope>
    <source>
        <strain evidence="2 3">KCTC 52418</strain>
    </source>
</reference>
<feature type="signal peptide" evidence="1">
    <location>
        <begin position="1"/>
        <end position="18"/>
    </location>
</feature>
<sequence>MKNFSVLLFLFCSLISFAQKDKSITSEIKVTSVSYTVDTIEELKTIDWKNIKEAFENNKPEEIIELNFGINLKESKYKVKSSIKISGESRNLDSLFFKAKKGVKSLIKISNKYKNK</sequence>
<evidence type="ECO:0000256" key="1">
    <source>
        <dbReference type="SAM" id="SignalP"/>
    </source>
</evidence>
<feature type="chain" id="PRO_5032376314" evidence="1">
    <location>
        <begin position="19"/>
        <end position="116"/>
    </location>
</feature>
<name>A0A7L8AE33_9FLAO</name>
<dbReference type="OrthoDB" id="1202968at2"/>
<dbReference type="RefSeq" id="WP_088353903.1">
    <property type="nucleotide sequence ID" value="NZ_CP061813.1"/>
</dbReference>
<dbReference type="AlphaFoldDB" id="A0A7L8AE33"/>
<keyword evidence="1" id="KW-0732">Signal</keyword>
<evidence type="ECO:0000313" key="3">
    <source>
        <dbReference type="Proteomes" id="UP000516764"/>
    </source>
</evidence>
<keyword evidence="3" id="KW-1185">Reference proteome</keyword>
<dbReference type="KEGG" id="phal:H9I45_13085"/>
<dbReference type="EMBL" id="CP061813">
    <property type="protein sequence ID" value="QOD60268.1"/>
    <property type="molecule type" value="Genomic_DNA"/>
</dbReference>
<protein>
    <submittedName>
        <fullName evidence="2">Uncharacterized protein</fullName>
    </submittedName>
</protein>